<feature type="region of interest" description="Disordered" evidence="1">
    <location>
        <begin position="22"/>
        <end position="62"/>
    </location>
</feature>
<dbReference type="Proteomes" id="UP000249819">
    <property type="component" value="Unassembled WGS sequence"/>
</dbReference>
<feature type="compositionally biased region" description="Polar residues" evidence="1">
    <location>
        <begin position="36"/>
        <end position="49"/>
    </location>
</feature>
<evidence type="ECO:0000313" key="3">
    <source>
        <dbReference type="Proteomes" id="UP000249819"/>
    </source>
</evidence>
<evidence type="ECO:0000256" key="1">
    <source>
        <dbReference type="SAM" id="MobiDB-lite"/>
    </source>
</evidence>
<proteinExistence type="predicted"/>
<protein>
    <submittedName>
        <fullName evidence="2">Uncharacterized protein</fullName>
    </submittedName>
</protein>
<gene>
    <name evidence="2" type="ORF">CLV59_101771</name>
</gene>
<comment type="caution">
    <text evidence="2">The sequence shown here is derived from an EMBL/GenBank/DDBJ whole genome shotgun (WGS) entry which is preliminary data.</text>
</comment>
<name>A0A327WF21_9BACT</name>
<dbReference type="EMBL" id="QLMA01000001">
    <property type="protein sequence ID" value="RAJ88006.1"/>
    <property type="molecule type" value="Genomic_DNA"/>
</dbReference>
<dbReference type="RefSeq" id="WP_111590663.1">
    <property type="nucleotide sequence ID" value="NZ_QLMA01000001.1"/>
</dbReference>
<feature type="compositionally biased region" description="Basic and acidic residues" evidence="1">
    <location>
        <begin position="53"/>
        <end position="62"/>
    </location>
</feature>
<reference evidence="2 3" key="1">
    <citation type="submission" date="2018-06" db="EMBL/GenBank/DDBJ databases">
        <title>Genomic Encyclopedia of Archaeal and Bacterial Type Strains, Phase II (KMG-II): from individual species to whole genera.</title>
        <authorList>
            <person name="Goeker M."/>
        </authorList>
    </citation>
    <scope>NUCLEOTIDE SEQUENCE [LARGE SCALE GENOMIC DNA]</scope>
    <source>
        <strain evidence="2 3">DSM 29821</strain>
    </source>
</reference>
<sequence>MKKFQKLNEKKIASLETVKGGLMALQPEFSMEDSGESTGTTTHTPSQVGDQFFCDHKTDTKK</sequence>
<dbReference type="OrthoDB" id="678409at2"/>
<dbReference type="AlphaFoldDB" id="A0A327WF21"/>
<accession>A0A327WF21</accession>
<organism evidence="2 3">
    <name type="scientific">Chitinophaga dinghuensis</name>
    <dbReference type="NCBI Taxonomy" id="1539050"/>
    <lineage>
        <taxon>Bacteria</taxon>
        <taxon>Pseudomonadati</taxon>
        <taxon>Bacteroidota</taxon>
        <taxon>Chitinophagia</taxon>
        <taxon>Chitinophagales</taxon>
        <taxon>Chitinophagaceae</taxon>
        <taxon>Chitinophaga</taxon>
    </lineage>
</organism>
<evidence type="ECO:0000313" key="2">
    <source>
        <dbReference type="EMBL" id="RAJ88006.1"/>
    </source>
</evidence>
<keyword evidence="3" id="KW-1185">Reference proteome</keyword>